<dbReference type="EMBL" id="MN740684">
    <property type="protein sequence ID" value="QHU07324.1"/>
    <property type="molecule type" value="Genomic_DNA"/>
</dbReference>
<dbReference type="SUPFAM" id="SSF82771">
    <property type="entry name" value="GIY-YIG endonuclease"/>
    <property type="match status" value="1"/>
</dbReference>
<dbReference type="InterPro" id="IPR036875">
    <property type="entry name" value="Znf_CCHC_sf"/>
</dbReference>
<reference evidence="2" key="1">
    <citation type="journal article" date="2020" name="Nature">
        <title>Giant virus diversity and host interactions through global metagenomics.</title>
        <authorList>
            <person name="Schulz F."/>
            <person name="Roux S."/>
            <person name="Paez-Espino D."/>
            <person name="Jungbluth S."/>
            <person name="Walsh D.A."/>
            <person name="Denef V.J."/>
            <person name="McMahon K.D."/>
            <person name="Konstantinidis K.T."/>
            <person name="Eloe-Fadrosh E.A."/>
            <person name="Kyrpides N.C."/>
            <person name="Woyke T."/>
        </authorList>
    </citation>
    <scope>NUCLEOTIDE SEQUENCE</scope>
    <source>
        <strain evidence="2">GVMAG-S-1040241-154</strain>
    </source>
</reference>
<dbReference type="SMART" id="SM00343">
    <property type="entry name" value="ZnF_C2HC"/>
    <property type="match status" value="2"/>
</dbReference>
<dbReference type="InterPro" id="IPR001878">
    <property type="entry name" value="Znf_CCHC"/>
</dbReference>
<dbReference type="Pfam" id="PF01541">
    <property type="entry name" value="GIY-YIG"/>
    <property type="match status" value="1"/>
</dbReference>
<organism evidence="2">
    <name type="scientific">viral metagenome</name>
    <dbReference type="NCBI Taxonomy" id="1070528"/>
    <lineage>
        <taxon>unclassified sequences</taxon>
        <taxon>metagenomes</taxon>
        <taxon>organismal metagenomes</taxon>
    </lineage>
</organism>
<dbReference type="GO" id="GO:0008270">
    <property type="term" value="F:zinc ion binding"/>
    <property type="evidence" value="ECO:0007669"/>
    <property type="project" value="InterPro"/>
</dbReference>
<dbReference type="InterPro" id="IPR035901">
    <property type="entry name" value="GIY-YIG_endonuc_sf"/>
</dbReference>
<feature type="domain" description="GIY-YIG" evidence="1">
    <location>
        <begin position="1"/>
        <end position="71"/>
    </location>
</feature>
<dbReference type="PROSITE" id="PS50164">
    <property type="entry name" value="GIY_YIG"/>
    <property type="match status" value="1"/>
</dbReference>
<dbReference type="InterPro" id="IPR000305">
    <property type="entry name" value="GIY-YIG_endonuc"/>
</dbReference>
<name>A0A6C0JUE5_9ZZZZ</name>
<evidence type="ECO:0000313" key="2">
    <source>
        <dbReference type="EMBL" id="QHU07324.1"/>
    </source>
</evidence>
<accession>A0A6C0JUE5</accession>
<dbReference type="Pfam" id="PF14787">
    <property type="entry name" value="zf-CCHC_5"/>
    <property type="match status" value="1"/>
</dbReference>
<dbReference type="SMART" id="SM00465">
    <property type="entry name" value="GIYc"/>
    <property type="match status" value="1"/>
</dbReference>
<dbReference type="Gene3D" id="3.40.1440.10">
    <property type="entry name" value="GIY-YIG endonuclease"/>
    <property type="match status" value="1"/>
</dbReference>
<proteinExistence type="predicted"/>
<dbReference type="SUPFAM" id="SSF57756">
    <property type="entry name" value="Retrovirus zinc finger-like domains"/>
    <property type="match status" value="1"/>
</dbReference>
<sequence>MEYIYILKLKNNKYYIGKTQDVENRFKQHINGVGSSWTKKYKPISIIKQIKSTSQFDEDKYVKEYMAKYGIENVRGGTYTSIELDDISLFQLQKELWHSKNLCTRCGRNTHFIKDCYAKTDIDGNILEKADTSSDYEDTSSDYENVWCCSYCNKEFETENGARFHENNYCKKKYNNYSYKTNNQKYYNKHCDICGKSGHREENCYFL</sequence>
<evidence type="ECO:0000259" key="1">
    <source>
        <dbReference type="PROSITE" id="PS50164"/>
    </source>
</evidence>
<protein>
    <recommendedName>
        <fullName evidence="1">GIY-YIG domain-containing protein</fullName>
    </recommendedName>
</protein>
<dbReference type="AlphaFoldDB" id="A0A6C0JUE5"/>
<dbReference type="GO" id="GO:0003676">
    <property type="term" value="F:nucleic acid binding"/>
    <property type="evidence" value="ECO:0007669"/>
    <property type="project" value="InterPro"/>
</dbReference>